<dbReference type="Gene3D" id="3.30.420.10">
    <property type="entry name" value="Ribonuclease H-like superfamily/Ribonuclease H"/>
    <property type="match status" value="1"/>
</dbReference>
<organism evidence="1 2">
    <name type="scientific">Sphaerobolus stellatus (strain SS14)</name>
    <dbReference type="NCBI Taxonomy" id="990650"/>
    <lineage>
        <taxon>Eukaryota</taxon>
        <taxon>Fungi</taxon>
        <taxon>Dikarya</taxon>
        <taxon>Basidiomycota</taxon>
        <taxon>Agaricomycotina</taxon>
        <taxon>Agaricomycetes</taxon>
        <taxon>Phallomycetidae</taxon>
        <taxon>Geastrales</taxon>
        <taxon>Sphaerobolaceae</taxon>
        <taxon>Sphaerobolus</taxon>
    </lineage>
</organism>
<proteinExistence type="predicted"/>
<dbReference type="Proteomes" id="UP000054279">
    <property type="component" value="Unassembled WGS sequence"/>
</dbReference>
<protein>
    <recommendedName>
        <fullName evidence="3">Tc1-like transposase DDE domain-containing protein</fullName>
    </recommendedName>
</protein>
<reference evidence="1 2" key="1">
    <citation type="submission" date="2014-06" db="EMBL/GenBank/DDBJ databases">
        <title>Evolutionary Origins and Diversification of the Mycorrhizal Mutualists.</title>
        <authorList>
            <consortium name="DOE Joint Genome Institute"/>
            <consortium name="Mycorrhizal Genomics Consortium"/>
            <person name="Kohler A."/>
            <person name="Kuo A."/>
            <person name="Nagy L.G."/>
            <person name="Floudas D."/>
            <person name="Copeland A."/>
            <person name="Barry K.W."/>
            <person name="Cichocki N."/>
            <person name="Veneault-Fourrey C."/>
            <person name="LaButti K."/>
            <person name="Lindquist E.A."/>
            <person name="Lipzen A."/>
            <person name="Lundell T."/>
            <person name="Morin E."/>
            <person name="Murat C."/>
            <person name="Riley R."/>
            <person name="Ohm R."/>
            <person name="Sun H."/>
            <person name="Tunlid A."/>
            <person name="Henrissat B."/>
            <person name="Grigoriev I.V."/>
            <person name="Hibbett D.S."/>
            <person name="Martin F."/>
        </authorList>
    </citation>
    <scope>NUCLEOTIDE SEQUENCE [LARGE SCALE GENOMIC DNA]</scope>
    <source>
        <strain evidence="1 2">SS14</strain>
    </source>
</reference>
<dbReference type="OrthoDB" id="2660874at2759"/>
<dbReference type="EMBL" id="KN837247">
    <property type="protein sequence ID" value="KIJ31136.1"/>
    <property type="molecule type" value="Genomic_DNA"/>
</dbReference>
<dbReference type="AlphaFoldDB" id="A0A0C9V0I5"/>
<dbReference type="InterPro" id="IPR036397">
    <property type="entry name" value="RNaseH_sf"/>
</dbReference>
<gene>
    <name evidence="1" type="ORF">M422DRAFT_267207</name>
</gene>
<name>A0A0C9V0I5_SPHS4</name>
<evidence type="ECO:0000313" key="2">
    <source>
        <dbReference type="Proteomes" id="UP000054279"/>
    </source>
</evidence>
<accession>A0A0C9V0I5</accession>
<dbReference type="HOGENOM" id="CLU_033666_13_4_1"/>
<evidence type="ECO:0000313" key="1">
    <source>
        <dbReference type="EMBL" id="KIJ31136.1"/>
    </source>
</evidence>
<dbReference type="GO" id="GO:0003676">
    <property type="term" value="F:nucleic acid binding"/>
    <property type="evidence" value="ECO:0007669"/>
    <property type="project" value="InterPro"/>
</dbReference>
<keyword evidence="2" id="KW-1185">Reference proteome</keyword>
<sequence length="58" mass="6705">MGMDAKQYVSILEKSMLESIKELEIPEKEVIFQQNNDHKHTSKLASNWIEEEGISVLD</sequence>
<evidence type="ECO:0008006" key="3">
    <source>
        <dbReference type="Google" id="ProtNLM"/>
    </source>
</evidence>